<feature type="chain" id="PRO_5039951852" evidence="4">
    <location>
        <begin position="20"/>
        <end position="185"/>
    </location>
</feature>
<feature type="domain" description="Pectinesterase inhibitor" evidence="5">
    <location>
        <begin position="22"/>
        <end position="168"/>
    </location>
</feature>
<dbReference type="Pfam" id="PF04043">
    <property type="entry name" value="PMEI"/>
    <property type="match status" value="1"/>
</dbReference>
<gene>
    <name evidence="6" type="ORF">HanXRQr2_Chr14g0668861</name>
</gene>
<evidence type="ECO:0000259" key="5">
    <source>
        <dbReference type="SMART" id="SM00856"/>
    </source>
</evidence>
<dbReference type="InterPro" id="IPR035513">
    <property type="entry name" value="Invertase/methylesterase_inhib"/>
</dbReference>
<keyword evidence="7" id="KW-1185">Reference proteome</keyword>
<dbReference type="Gramene" id="mRNA:HanXRQr2_Chr14g0668861">
    <property type="protein sequence ID" value="CDS:HanXRQr2_Chr14g0668861.1"/>
    <property type="gene ID" value="HanXRQr2_Chr14g0668861"/>
</dbReference>
<dbReference type="NCBIfam" id="TIGR01614">
    <property type="entry name" value="PME_inhib"/>
    <property type="match status" value="1"/>
</dbReference>
<evidence type="ECO:0000256" key="4">
    <source>
        <dbReference type="SAM" id="SignalP"/>
    </source>
</evidence>
<keyword evidence="1 4" id="KW-0732">Signal</keyword>
<dbReference type="Gene3D" id="1.20.140.40">
    <property type="entry name" value="Invertase/pectin methylesterase inhibitor family protein"/>
    <property type="match status" value="1"/>
</dbReference>
<dbReference type="InterPro" id="IPR052421">
    <property type="entry name" value="PCW_Enzyme_Inhibitor"/>
</dbReference>
<organism evidence="6 7">
    <name type="scientific">Helianthus annuus</name>
    <name type="common">Common sunflower</name>
    <dbReference type="NCBI Taxonomy" id="4232"/>
    <lineage>
        <taxon>Eukaryota</taxon>
        <taxon>Viridiplantae</taxon>
        <taxon>Streptophyta</taxon>
        <taxon>Embryophyta</taxon>
        <taxon>Tracheophyta</taxon>
        <taxon>Spermatophyta</taxon>
        <taxon>Magnoliopsida</taxon>
        <taxon>eudicotyledons</taxon>
        <taxon>Gunneridae</taxon>
        <taxon>Pentapetalae</taxon>
        <taxon>asterids</taxon>
        <taxon>campanulids</taxon>
        <taxon>Asterales</taxon>
        <taxon>Asteraceae</taxon>
        <taxon>Asteroideae</taxon>
        <taxon>Heliantheae alliance</taxon>
        <taxon>Heliantheae</taxon>
        <taxon>Helianthus</taxon>
    </lineage>
</organism>
<dbReference type="SUPFAM" id="SSF101148">
    <property type="entry name" value="Plant invertase/pectin methylesterase inhibitor"/>
    <property type="match status" value="1"/>
</dbReference>
<sequence>MKVTLFICLIITFIFFCSSKTTTTGTINWWCTQTPYNQTCNHYVAEGKNSTATVSINQFLDITVNAAEEEARVVLKRAQGIEATYPNPPEKTLWHSCVDDFDEAVFTLNMVLDHTHQPSPDDILTWISDSVTDVDMCEEEFENMNITTTMLPALTTNLTQLLLNSLAISVAINGGNPPGLNEMEV</sequence>
<evidence type="ECO:0000313" key="6">
    <source>
        <dbReference type="EMBL" id="KAF5771280.1"/>
    </source>
</evidence>
<dbReference type="InterPro" id="IPR006501">
    <property type="entry name" value="Pectinesterase_inhib_dom"/>
</dbReference>
<reference evidence="6" key="1">
    <citation type="journal article" date="2017" name="Nature">
        <title>The sunflower genome provides insights into oil metabolism, flowering and Asterid evolution.</title>
        <authorList>
            <person name="Badouin H."/>
            <person name="Gouzy J."/>
            <person name="Grassa C.J."/>
            <person name="Murat F."/>
            <person name="Staton S.E."/>
            <person name="Cottret L."/>
            <person name="Lelandais-Briere C."/>
            <person name="Owens G.L."/>
            <person name="Carrere S."/>
            <person name="Mayjonade B."/>
            <person name="Legrand L."/>
            <person name="Gill N."/>
            <person name="Kane N.C."/>
            <person name="Bowers J.E."/>
            <person name="Hubner S."/>
            <person name="Bellec A."/>
            <person name="Berard A."/>
            <person name="Berges H."/>
            <person name="Blanchet N."/>
            <person name="Boniface M.C."/>
            <person name="Brunel D."/>
            <person name="Catrice O."/>
            <person name="Chaidir N."/>
            <person name="Claudel C."/>
            <person name="Donnadieu C."/>
            <person name="Faraut T."/>
            <person name="Fievet G."/>
            <person name="Helmstetter N."/>
            <person name="King M."/>
            <person name="Knapp S.J."/>
            <person name="Lai Z."/>
            <person name="Le Paslier M.C."/>
            <person name="Lippi Y."/>
            <person name="Lorenzon L."/>
            <person name="Mandel J.R."/>
            <person name="Marage G."/>
            <person name="Marchand G."/>
            <person name="Marquand E."/>
            <person name="Bret-Mestries E."/>
            <person name="Morien E."/>
            <person name="Nambeesan S."/>
            <person name="Nguyen T."/>
            <person name="Pegot-Espagnet P."/>
            <person name="Pouilly N."/>
            <person name="Raftis F."/>
            <person name="Sallet E."/>
            <person name="Schiex T."/>
            <person name="Thomas J."/>
            <person name="Vandecasteele C."/>
            <person name="Vares D."/>
            <person name="Vear F."/>
            <person name="Vautrin S."/>
            <person name="Crespi M."/>
            <person name="Mangin B."/>
            <person name="Burke J.M."/>
            <person name="Salse J."/>
            <person name="Munos S."/>
            <person name="Vincourt P."/>
            <person name="Rieseberg L.H."/>
            <person name="Langlade N.B."/>
        </authorList>
    </citation>
    <scope>NUCLEOTIDE SEQUENCE</scope>
    <source>
        <tissue evidence="6">Leaves</tissue>
    </source>
</reference>
<evidence type="ECO:0000256" key="1">
    <source>
        <dbReference type="ARBA" id="ARBA00022729"/>
    </source>
</evidence>
<keyword evidence="2" id="KW-1015">Disulfide bond</keyword>
<dbReference type="EC" id="3.1.1.11" evidence="6"/>
<feature type="signal peptide" evidence="4">
    <location>
        <begin position="1"/>
        <end position="19"/>
    </location>
</feature>
<protein>
    <submittedName>
        <fullName evidence="6">Pectinesterase</fullName>
        <ecNumber evidence="6">3.1.1.11</ecNumber>
    </submittedName>
</protein>
<comment type="caution">
    <text evidence="6">The sequence shown here is derived from an EMBL/GenBank/DDBJ whole genome shotgun (WGS) entry which is preliminary data.</text>
</comment>
<evidence type="ECO:0000256" key="3">
    <source>
        <dbReference type="ARBA" id="ARBA00038471"/>
    </source>
</evidence>
<reference evidence="6" key="2">
    <citation type="submission" date="2020-06" db="EMBL/GenBank/DDBJ databases">
        <title>Helianthus annuus Genome sequencing and assembly Release 2.</title>
        <authorList>
            <person name="Gouzy J."/>
            <person name="Langlade N."/>
            <person name="Munos S."/>
        </authorList>
    </citation>
    <scope>NUCLEOTIDE SEQUENCE</scope>
    <source>
        <tissue evidence="6">Leaves</tissue>
    </source>
</reference>
<dbReference type="GO" id="GO:0004857">
    <property type="term" value="F:enzyme inhibitor activity"/>
    <property type="evidence" value="ECO:0007669"/>
    <property type="project" value="InterPro"/>
</dbReference>
<dbReference type="AlphaFoldDB" id="A0A9K3H8S2"/>
<name>A0A9K3H8S2_HELAN</name>
<evidence type="ECO:0000313" key="7">
    <source>
        <dbReference type="Proteomes" id="UP000215914"/>
    </source>
</evidence>
<keyword evidence="6" id="KW-0378">Hydrolase</keyword>
<dbReference type="GO" id="GO:0030599">
    <property type="term" value="F:pectinesterase activity"/>
    <property type="evidence" value="ECO:0007669"/>
    <property type="project" value="UniProtKB-EC"/>
</dbReference>
<dbReference type="Proteomes" id="UP000215914">
    <property type="component" value="Unassembled WGS sequence"/>
</dbReference>
<evidence type="ECO:0000256" key="2">
    <source>
        <dbReference type="ARBA" id="ARBA00023157"/>
    </source>
</evidence>
<proteinExistence type="inferred from homology"/>
<comment type="similarity">
    <text evidence="3">Belongs to the PMEI family.</text>
</comment>
<dbReference type="PANTHER" id="PTHR36710">
    <property type="entry name" value="PECTINESTERASE INHIBITOR-LIKE"/>
    <property type="match status" value="1"/>
</dbReference>
<dbReference type="PANTHER" id="PTHR36710:SF18">
    <property type="entry name" value="PECTINESTERASE INHIBITOR 5-RELATED"/>
    <property type="match status" value="1"/>
</dbReference>
<accession>A0A9K3H8S2</accession>
<dbReference type="EMBL" id="MNCJ02000329">
    <property type="protein sequence ID" value="KAF5771280.1"/>
    <property type="molecule type" value="Genomic_DNA"/>
</dbReference>
<dbReference type="SMART" id="SM00856">
    <property type="entry name" value="PMEI"/>
    <property type="match status" value="1"/>
</dbReference>